<dbReference type="SUPFAM" id="SSF50715">
    <property type="entry name" value="Ribosomal protein L25-like"/>
    <property type="match status" value="1"/>
</dbReference>
<evidence type="ECO:0000313" key="4">
    <source>
        <dbReference type="Proteomes" id="UP001302321"/>
    </source>
</evidence>
<evidence type="ECO:0000256" key="2">
    <source>
        <dbReference type="SAM" id="MobiDB-lite"/>
    </source>
</evidence>
<proteinExistence type="predicted"/>
<dbReference type="Proteomes" id="UP001302321">
    <property type="component" value="Unassembled WGS sequence"/>
</dbReference>
<name>A0AAN6WCZ7_9PEZI</name>
<keyword evidence="4" id="KW-1185">Reference proteome</keyword>
<comment type="caution">
    <text evidence="3">The sequence shown here is derived from an EMBL/GenBank/DDBJ whole genome shotgun (WGS) entry which is preliminary data.</text>
</comment>
<evidence type="ECO:0000313" key="3">
    <source>
        <dbReference type="EMBL" id="KAK4179501.1"/>
    </source>
</evidence>
<dbReference type="AlphaFoldDB" id="A0AAN6WCZ7"/>
<dbReference type="Gene3D" id="3.90.800.10">
    <property type="entry name" value="Glutamyl-tRNA Synthetase, Domain 3"/>
    <property type="match status" value="1"/>
</dbReference>
<gene>
    <name evidence="3" type="ORF">QBC36DRAFT_375881</name>
</gene>
<dbReference type="InterPro" id="IPR020056">
    <property type="entry name" value="Rbsml_bL25/Gln-tRNA_synth_N"/>
</dbReference>
<dbReference type="GO" id="GO:0005829">
    <property type="term" value="C:cytosol"/>
    <property type="evidence" value="ECO:0007669"/>
    <property type="project" value="TreeGrafter"/>
</dbReference>
<feature type="region of interest" description="Disordered" evidence="2">
    <location>
        <begin position="158"/>
        <end position="186"/>
    </location>
</feature>
<dbReference type="InterPro" id="IPR011035">
    <property type="entry name" value="Ribosomal_bL25/Gln-tRNA_synth"/>
</dbReference>
<dbReference type="EMBL" id="MU866115">
    <property type="protein sequence ID" value="KAK4179501.1"/>
    <property type="molecule type" value="Genomic_DNA"/>
</dbReference>
<dbReference type="PANTHER" id="PTHR43097">
    <property type="entry name" value="GLUTAMINE-TRNA LIGASE"/>
    <property type="match status" value="1"/>
</dbReference>
<dbReference type="InterPro" id="IPR050132">
    <property type="entry name" value="Gln/Glu-tRNA_Ligase"/>
</dbReference>
<dbReference type="Gene3D" id="2.40.240.10">
    <property type="entry name" value="Ribosomal Protein L25, Chain P"/>
    <property type="match status" value="1"/>
</dbReference>
<protein>
    <submittedName>
        <fullName evidence="3">Uncharacterized protein</fullName>
    </submittedName>
</protein>
<sequence>MGNAYVCHCNEVEIKIQRGGGEVKLQRFRCARANQDVAKFRDMHDGKYESQAAFLCMKQNLLESDNPPQMWDIAAYRNPKSRTPHIRTGTNFEGIKHSLCTTEVHPVLVRDGKKPSAFVHWALGGSRKVTVRVYRPLFKSDNLMVVDGGFLVDVNPDSETDSRRSVIVPPGTPAAQADNAASTGPEGVGFQAMRAGYLAMDSESTDDLVVLNQIVSLREDSKK</sequence>
<dbReference type="GO" id="GO:0006425">
    <property type="term" value="P:glutaminyl-tRNA aminoacylation"/>
    <property type="evidence" value="ECO:0007669"/>
    <property type="project" value="TreeGrafter"/>
</dbReference>
<reference evidence="3" key="2">
    <citation type="submission" date="2023-05" db="EMBL/GenBank/DDBJ databases">
        <authorList>
            <consortium name="Lawrence Berkeley National Laboratory"/>
            <person name="Steindorff A."/>
            <person name="Hensen N."/>
            <person name="Bonometti L."/>
            <person name="Westerberg I."/>
            <person name="Brannstrom I.O."/>
            <person name="Guillou S."/>
            <person name="Cros-Aarteil S."/>
            <person name="Calhoun S."/>
            <person name="Haridas S."/>
            <person name="Kuo A."/>
            <person name="Mondo S."/>
            <person name="Pangilinan J."/>
            <person name="Riley R."/>
            <person name="Labutti K."/>
            <person name="Andreopoulos B."/>
            <person name="Lipzen A."/>
            <person name="Chen C."/>
            <person name="Yanf M."/>
            <person name="Daum C."/>
            <person name="Ng V."/>
            <person name="Clum A."/>
            <person name="Ohm R."/>
            <person name="Martin F."/>
            <person name="Silar P."/>
            <person name="Natvig D."/>
            <person name="Lalanne C."/>
            <person name="Gautier V."/>
            <person name="Ament-Velasquez S.L."/>
            <person name="Kruys A."/>
            <person name="Hutchinson M.I."/>
            <person name="Powell A.J."/>
            <person name="Barry K."/>
            <person name="Miller A.N."/>
            <person name="Grigoriev I.V."/>
            <person name="Debuchy R."/>
            <person name="Gladieux P."/>
            <person name="Thoren M.H."/>
            <person name="Johannesson H."/>
        </authorList>
    </citation>
    <scope>NUCLEOTIDE SEQUENCE</scope>
    <source>
        <strain evidence="3">CBS 892.96</strain>
    </source>
</reference>
<evidence type="ECO:0000256" key="1">
    <source>
        <dbReference type="ARBA" id="ARBA00022917"/>
    </source>
</evidence>
<accession>A0AAN6WCZ7</accession>
<dbReference type="PANTHER" id="PTHR43097:SF4">
    <property type="entry name" value="GLUTAMINE--TRNA LIGASE"/>
    <property type="match status" value="1"/>
</dbReference>
<dbReference type="GO" id="GO:0004819">
    <property type="term" value="F:glutamine-tRNA ligase activity"/>
    <property type="evidence" value="ECO:0007669"/>
    <property type="project" value="TreeGrafter"/>
</dbReference>
<organism evidence="3 4">
    <name type="scientific">Triangularia setosa</name>
    <dbReference type="NCBI Taxonomy" id="2587417"/>
    <lineage>
        <taxon>Eukaryota</taxon>
        <taxon>Fungi</taxon>
        <taxon>Dikarya</taxon>
        <taxon>Ascomycota</taxon>
        <taxon>Pezizomycotina</taxon>
        <taxon>Sordariomycetes</taxon>
        <taxon>Sordariomycetidae</taxon>
        <taxon>Sordariales</taxon>
        <taxon>Podosporaceae</taxon>
        <taxon>Triangularia</taxon>
    </lineage>
</organism>
<keyword evidence="1" id="KW-0648">Protein biosynthesis</keyword>
<reference evidence="3" key="1">
    <citation type="journal article" date="2023" name="Mol. Phylogenet. Evol.">
        <title>Genome-scale phylogeny and comparative genomics of the fungal order Sordariales.</title>
        <authorList>
            <person name="Hensen N."/>
            <person name="Bonometti L."/>
            <person name="Westerberg I."/>
            <person name="Brannstrom I.O."/>
            <person name="Guillou S."/>
            <person name="Cros-Aarteil S."/>
            <person name="Calhoun S."/>
            <person name="Haridas S."/>
            <person name="Kuo A."/>
            <person name="Mondo S."/>
            <person name="Pangilinan J."/>
            <person name="Riley R."/>
            <person name="LaButti K."/>
            <person name="Andreopoulos B."/>
            <person name="Lipzen A."/>
            <person name="Chen C."/>
            <person name="Yan M."/>
            <person name="Daum C."/>
            <person name="Ng V."/>
            <person name="Clum A."/>
            <person name="Steindorff A."/>
            <person name="Ohm R.A."/>
            <person name="Martin F."/>
            <person name="Silar P."/>
            <person name="Natvig D.O."/>
            <person name="Lalanne C."/>
            <person name="Gautier V."/>
            <person name="Ament-Velasquez S.L."/>
            <person name="Kruys A."/>
            <person name="Hutchinson M.I."/>
            <person name="Powell A.J."/>
            <person name="Barry K."/>
            <person name="Miller A.N."/>
            <person name="Grigoriev I.V."/>
            <person name="Debuchy R."/>
            <person name="Gladieux P."/>
            <person name="Hiltunen Thoren M."/>
            <person name="Johannesson H."/>
        </authorList>
    </citation>
    <scope>NUCLEOTIDE SEQUENCE</scope>
    <source>
        <strain evidence="3">CBS 892.96</strain>
    </source>
</reference>